<dbReference type="Proteomes" id="UP000278327">
    <property type="component" value="Unassembled WGS sequence"/>
</dbReference>
<name>A0A3N0AY13_9ACTN</name>
<dbReference type="AlphaFoldDB" id="A0A3N0AY13"/>
<evidence type="ECO:0000313" key="3">
    <source>
        <dbReference type="Proteomes" id="UP000278327"/>
    </source>
</evidence>
<protein>
    <submittedName>
        <fullName evidence="2">Uncharacterized protein</fullName>
    </submittedName>
</protein>
<accession>A0A3N0AY13</accession>
<evidence type="ECO:0000313" key="2">
    <source>
        <dbReference type="EMBL" id="RNL39236.1"/>
    </source>
</evidence>
<sequence length="82" mass="8664">MGKLATTEGAQGAQGSYGQGHERLFGENVDLPIVGDSARALEPCEHNEGDGPEKAETEVVYSQTFQKPFGALHVASFLPAAF</sequence>
<gene>
    <name evidence="2" type="ORF">DMP10_02285</name>
</gene>
<proteinExistence type="predicted"/>
<dbReference type="EMBL" id="QICA01000003">
    <property type="protein sequence ID" value="RNL39236.1"/>
    <property type="molecule type" value="Genomic_DNA"/>
</dbReference>
<reference evidence="2 3" key="1">
    <citation type="journal article" date="2019" name="Microbiol. Resour. Announc.">
        <title>Draft Genome Sequences of Type Strains of Gordonibacter faecihominis, Paraeggerthella hongkongensis, Parvibacter caecicola,Slackia equolifaciens, Slackia faecicanis, and Slackia isoflavoniconvertens.</title>
        <authorList>
            <person name="Danylec N."/>
            <person name="Stoll D.A."/>
            <person name="Dotsch A."/>
            <person name="Huch M."/>
        </authorList>
    </citation>
    <scope>NUCLEOTIDE SEQUENCE [LARGE SCALE GENOMIC DNA]</scope>
    <source>
        <strain evidence="2 3">DSM 18785</strain>
    </source>
</reference>
<keyword evidence="3" id="KW-1185">Reference proteome</keyword>
<organism evidence="2 3">
    <name type="scientific">Adlercreutzia equolifaciens subsp. celatus DSM 18785</name>
    <dbReference type="NCBI Taxonomy" id="1121021"/>
    <lineage>
        <taxon>Bacteria</taxon>
        <taxon>Bacillati</taxon>
        <taxon>Actinomycetota</taxon>
        <taxon>Coriobacteriia</taxon>
        <taxon>Eggerthellales</taxon>
        <taxon>Eggerthellaceae</taxon>
        <taxon>Adlercreutzia</taxon>
    </lineage>
</organism>
<comment type="caution">
    <text evidence="2">The sequence shown here is derived from an EMBL/GenBank/DDBJ whole genome shotgun (WGS) entry which is preliminary data.</text>
</comment>
<evidence type="ECO:0000256" key="1">
    <source>
        <dbReference type="SAM" id="MobiDB-lite"/>
    </source>
</evidence>
<feature type="region of interest" description="Disordered" evidence="1">
    <location>
        <begin position="1"/>
        <end position="21"/>
    </location>
</feature>